<dbReference type="AlphaFoldDB" id="Q6LII6"/>
<protein>
    <recommendedName>
        <fullName evidence="1">DUF218 domain-containing protein</fullName>
    </recommendedName>
</protein>
<dbReference type="InterPro" id="IPR003848">
    <property type="entry name" value="DUF218"/>
</dbReference>
<proteinExistence type="predicted"/>
<organism evidence="2 3">
    <name type="scientific">Photobacterium profundum (strain SS9)</name>
    <dbReference type="NCBI Taxonomy" id="298386"/>
    <lineage>
        <taxon>Bacteria</taxon>
        <taxon>Pseudomonadati</taxon>
        <taxon>Pseudomonadota</taxon>
        <taxon>Gammaproteobacteria</taxon>
        <taxon>Vibrionales</taxon>
        <taxon>Vibrionaceae</taxon>
        <taxon>Photobacterium</taxon>
    </lineage>
</organism>
<accession>Q6LII6</accession>
<evidence type="ECO:0000313" key="3">
    <source>
        <dbReference type="Proteomes" id="UP000000593"/>
    </source>
</evidence>
<dbReference type="KEGG" id="ppr:PBPRB1022"/>
<dbReference type="HOGENOM" id="CLU_061359_0_0_6"/>
<dbReference type="RefSeq" id="WP_011221088.1">
    <property type="nucleotide sequence ID" value="NC_006371.1"/>
</dbReference>
<dbReference type="Gene3D" id="3.40.50.620">
    <property type="entry name" value="HUPs"/>
    <property type="match status" value="1"/>
</dbReference>
<dbReference type="SUPFAM" id="SSF48452">
    <property type="entry name" value="TPR-like"/>
    <property type="match status" value="1"/>
</dbReference>
<dbReference type="eggNOG" id="COG1434">
    <property type="taxonomic scope" value="Bacteria"/>
</dbReference>
<dbReference type="InterPro" id="IPR051599">
    <property type="entry name" value="Cell_Envelope_Assoc"/>
</dbReference>
<dbReference type="CDD" id="cd06259">
    <property type="entry name" value="YdcF-like"/>
    <property type="match status" value="1"/>
</dbReference>
<sequence>MLILITKEKKKKEDKMDVTEQRPLNLLSRYALDAFNSKNRLQYPLNGQLVSNLEAVVFYLQEALTVSPLSFEHHFTLANMLTFSGDIHSALKSYQQVLLTTQNHQDQVTALAYLTVWLHHQNDHQRVTSYLSQLEALDSHHALQVKTLLATLEVILSYPMDCLSRYAASKKAIDKMAYSNHAIIALGYLLNDDGSIATPLLKRLTLTLSLANKYPKALIIVTGGLAKAGRTESSAMKAWLVEQGISEDRIIEENKATNTIDNARLSLALLAKYNIQTATLVSASIHVHRSHILFDILHWQNRLHNNKITPSINFNHVAVNDELSTSDFPEGKVKRDCYIDALRSFGLPAFNCPPFVQI</sequence>
<dbReference type="PANTHER" id="PTHR30336">
    <property type="entry name" value="INNER MEMBRANE PROTEIN, PROBABLE PERMEASE"/>
    <property type="match status" value="1"/>
</dbReference>
<dbReference type="GO" id="GO:0043164">
    <property type="term" value="P:Gram-negative-bacterium-type cell wall biogenesis"/>
    <property type="evidence" value="ECO:0007669"/>
    <property type="project" value="TreeGrafter"/>
</dbReference>
<evidence type="ECO:0000259" key="1">
    <source>
        <dbReference type="Pfam" id="PF02698"/>
    </source>
</evidence>
<name>Q6LII6_PHOPR</name>
<gene>
    <name evidence="2" type="ordered locus">PBPRB1022</name>
</gene>
<feature type="domain" description="DUF218" evidence="1">
    <location>
        <begin position="182"/>
        <end position="297"/>
    </location>
</feature>
<dbReference type="GO" id="GO:0005886">
    <property type="term" value="C:plasma membrane"/>
    <property type="evidence" value="ECO:0007669"/>
    <property type="project" value="TreeGrafter"/>
</dbReference>
<dbReference type="Gene3D" id="1.25.40.10">
    <property type="entry name" value="Tetratricopeptide repeat domain"/>
    <property type="match status" value="1"/>
</dbReference>
<reference evidence="3" key="1">
    <citation type="journal article" date="2005" name="Science">
        <title>Life at depth: Photobacterium profundum genome sequence and expression analysis.</title>
        <authorList>
            <person name="Vezzi A."/>
            <person name="Campanaro S."/>
            <person name="D'Angelo M."/>
            <person name="Simonato F."/>
            <person name="Vitulo N."/>
            <person name="Lauro F.M."/>
            <person name="Cestaro A."/>
            <person name="Malacrida G."/>
            <person name="Simionati B."/>
            <person name="Cannata N."/>
            <person name="Romualdi C."/>
            <person name="Bartlett D.H."/>
            <person name="Valle G."/>
        </authorList>
    </citation>
    <scope>NUCLEOTIDE SEQUENCE [LARGE SCALE GENOMIC DNA]</scope>
    <source>
        <strain evidence="3">ATCC BAA-1253 / SS9</strain>
    </source>
</reference>
<evidence type="ECO:0000313" key="2">
    <source>
        <dbReference type="EMBL" id="CAG22894.1"/>
    </source>
</evidence>
<dbReference type="InterPro" id="IPR011990">
    <property type="entry name" value="TPR-like_helical_dom_sf"/>
</dbReference>
<dbReference type="Proteomes" id="UP000000593">
    <property type="component" value="Chromosome 2"/>
</dbReference>
<keyword evidence="3" id="KW-1185">Reference proteome</keyword>
<dbReference type="GO" id="GO:0000270">
    <property type="term" value="P:peptidoglycan metabolic process"/>
    <property type="evidence" value="ECO:0007669"/>
    <property type="project" value="TreeGrafter"/>
</dbReference>
<dbReference type="PANTHER" id="PTHR30336:SF4">
    <property type="entry name" value="ENVELOPE BIOGENESIS FACTOR ELYC"/>
    <property type="match status" value="1"/>
</dbReference>
<dbReference type="Pfam" id="PF02698">
    <property type="entry name" value="DUF218"/>
    <property type="match status" value="1"/>
</dbReference>
<dbReference type="EMBL" id="CR378678">
    <property type="protein sequence ID" value="CAG22894.1"/>
    <property type="molecule type" value="Genomic_DNA"/>
</dbReference>
<dbReference type="InterPro" id="IPR014729">
    <property type="entry name" value="Rossmann-like_a/b/a_fold"/>
</dbReference>